<proteinExistence type="predicted"/>
<dbReference type="Pfam" id="PF07872">
    <property type="entry name" value="DUF1659"/>
    <property type="match status" value="1"/>
</dbReference>
<dbReference type="Proteomes" id="UP000622405">
    <property type="component" value="Unassembled WGS sequence"/>
</dbReference>
<accession>A0ABR6YVV7</accession>
<organism evidence="2 3">
    <name type="scientific">Acetobacterium malicum</name>
    <dbReference type="NCBI Taxonomy" id="52692"/>
    <lineage>
        <taxon>Bacteria</taxon>
        <taxon>Bacillati</taxon>
        <taxon>Bacillota</taxon>
        <taxon>Clostridia</taxon>
        <taxon>Eubacteriales</taxon>
        <taxon>Eubacteriaceae</taxon>
        <taxon>Acetobacterium</taxon>
    </lineage>
</organism>
<name>A0ABR6YVV7_9FIRM</name>
<sequence length="74" mass="8123">MPVTTDFISNKLQVRSNYGMVEGKEVIKSKTYSNLKETAVDDDIYAVAEALAGLQAPTMEEVFKIETTLLIPGV</sequence>
<keyword evidence="3" id="KW-1185">Reference proteome</keyword>
<dbReference type="RefSeq" id="WP_026393495.1">
    <property type="nucleotide sequence ID" value="NZ_WJBE01000004.1"/>
</dbReference>
<feature type="domain" description="DUF1659" evidence="1">
    <location>
        <begin position="3"/>
        <end position="71"/>
    </location>
</feature>
<reference evidence="2 3" key="1">
    <citation type="journal article" date="2020" name="mSystems">
        <title>Defining Genomic and Predicted Metabolic Features of the Acetobacterium Genus.</title>
        <authorList>
            <person name="Ross D.E."/>
            <person name="Marshall C.W."/>
            <person name="Gulliver D."/>
            <person name="May H.D."/>
            <person name="Norman R.S."/>
        </authorList>
    </citation>
    <scope>NUCLEOTIDE SEQUENCE [LARGE SCALE GENOMIC DNA]</scope>
    <source>
        <strain evidence="2 3">DSM 4132</strain>
    </source>
</reference>
<gene>
    <name evidence="2" type="ORF">GH811_06670</name>
</gene>
<evidence type="ECO:0000313" key="2">
    <source>
        <dbReference type="EMBL" id="MBC3899294.1"/>
    </source>
</evidence>
<dbReference type="EMBL" id="WJBE01000004">
    <property type="protein sequence ID" value="MBC3899294.1"/>
    <property type="molecule type" value="Genomic_DNA"/>
</dbReference>
<evidence type="ECO:0000259" key="1">
    <source>
        <dbReference type="Pfam" id="PF07872"/>
    </source>
</evidence>
<dbReference type="InterPro" id="IPR012454">
    <property type="entry name" value="DUF1659"/>
</dbReference>
<evidence type="ECO:0000313" key="3">
    <source>
        <dbReference type="Proteomes" id="UP000622405"/>
    </source>
</evidence>
<protein>
    <submittedName>
        <fullName evidence="2">DUF1659 domain-containing protein</fullName>
    </submittedName>
</protein>
<comment type="caution">
    <text evidence="2">The sequence shown here is derived from an EMBL/GenBank/DDBJ whole genome shotgun (WGS) entry which is preliminary data.</text>
</comment>